<evidence type="ECO:0000256" key="1">
    <source>
        <dbReference type="ARBA" id="ARBA00022729"/>
    </source>
</evidence>
<evidence type="ECO:0000256" key="2">
    <source>
        <dbReference type="SAM" id="SignalP"/>
    </source>
</evidence>
<evidence type="ECO:0000259" key="3">
    <source>
        <dbReference type="Pfam" id="PF13505"/>
    </source>
</evidence>
<feature type="domain" description="Outer membrane protein beta-barrel" evidence="3">
    <location>
        <begin position="35"/>
        <end position="132"/>
    </location>
</feature>
<dbReference type="Gene3D" id="2.40.160.20">
    <property type="match status" value="1"/>
</dbReference>
<keyword evidence="1 2" id="KW-0732">Signal</keyword>
<protein>
    <recommendedName>
        <fullName evidence="3">Outer membrane protein beta-barrel domain-containing protein</fullName>
    </recommendedName>
</protein>
<accession>A0ABQ6PJ26</accession>
<dbReference type="InterPro" id="IPR011250">
    <property type="entry name" value="OMP/PagP_B-barrel"/>
</dbReference>
<dbReference type="Pfam" id="PF13505">
    <property type="entry name" value="OMP_b-brl"/>
    <property type="match status" value="1"/>
</dbReference>
<dbReference type="InterPro" id="IPR027385">
    <property type="entry name" value="Beta-barrel_OMP"/>
</dbReference>
<evidence type="ECO:0000313" key="4">
    <source>
        <dbReference type="EMBL" id="GMQ27964.1"/>
    </source>
</evidence>
<evidence type="ECO:0000313" key="5">
    <source>
        <dbReference type="Proteomes" id="UP001338309"/>
    </source>
</evidence>
<keyword evidence="5" id="KW-1185">Reference proteome</keyword>
<proteinExistence type="predicted"/>
<feature type="chain" id="PRO_5046457938" description="Outer membrane protein beta-barrel domain-containing protein" evidence="2">
    <location>
        <begin position="21"/>
        <end position="156"/>
    </location>
</feature>
<comment type="caution">
    <text evidence="4">The sequence shown here is derived from an EMBL/GenBank/DDBJ whole genome shotgun (WGS) entry which is preliminary data.</text>
</comment>
<dbReference type="RefSeq" id="WP_338222766.1">
    <property type="nucleotide sequence ID" value="NZ_BTPD01000002.1"/>
</dbReference>
<name>A0ABQ6PJ26_9BACT</name>
<dbReference type="EMBL" id="BTPD01000002">
    <property type="protein sequence ID" value="GMQ27964.1"/>
    <property type="molecule type" value="Genomic_DNA"/>
</dbReference>
<feature type="signal peptide" evidence="2">
    <location>
        <begin position="1"/>
        <end position="20"/>
    </location>
</feature>
<dbReference type="SUPFAM" id="SSF56925">
    <property type="entry name" value="OMPA-like"/>
    <property type="match status" value="1"/>
</dbReference>
<organism evidence="4 5">
    <name type="scientific">Algoriphagus confluentis</name>
    <dbReference type="NCBI Taxonomy" id="1697556"/>
    <lineage>
        <taxon>Bacteria</taxon>
        <taxon>Pseudomonadati</taxon>
        <taxon>Bacteroidota</taxon>
        <taxon>Cytophagia</taxon>
        <taxon>Cytophagales</taxon>
        <taxon>Cyclobacteriaceae</taxon>
        <taxon>Algoriphagus</taxon>
    </lineage>
</organism>
<reference evidence="4 5" key="1">
    <citation type="submission" date="2023-08" db="EMBL/GenBank/DDBJ databases">
        <title>Draft genome sequence of Algoriphagus confluentis.</title>
        <authorList>
            <person name="Takatani N."/>
            <person name="Hosokawa M."/>
            <person name="Sawabe T."/>
        </authorList>
    </citation>
    <scope>NUCLEOTIDE SEQUENCE [LARGE SCALE GENOMIC DNA]</scope>
    <source>
        <strain evidence="4 5">NBRC 111222</strain>
    </source>
</reference>
<dbReference type="Proteomes" id="UP001338309">
    <property type="component" value="Unassembled WGS sequence"/>
</dbReference>
<gene>
    <name evidence="4" type="ORF">Aconfl_06070</name>
</gene>
<sequence>MKKALLGLFFCGMICSWANAQQSGEARIHGYGVYGLRTNQFGAGGGIEYFFSDQFALMPSYTWIDAEVGNLSNFSFDLRYYFTEGVSQVYVLAGYSQTFENTQPGTAGTRRNSVGGNIGAGAYIRITDWMGLISEFRFQSQGIQQVVAKAGLAFPL</sequence>